<dbReference type="EMBL" id="CATQJL010000223">
    <property type="protein sequence ID" value="CAJ0598122.1"/>
    <property type="molecule type" value="Genomic_DNA"/>
</dbReference>
<dbReference type="AlphaFoldDB" id="A0AA36GTX2"/>
<gene>
    <name evidence="2" type="ORF">CYNAS_LOCUS10105</name>
</gene>
<reference evidence="2" key="1">
    <citation type="submission" date="2023-07" db="EMBL/GenBank/DDBJ databases">
        <authorList>
            <consortium name="CYATHOMIX"/>
        </authorList>
    </citation>
    <scope>NUCLEOTIDE SEQUENCE</scope>
    <source>
        <strain evidence="2">N/A</strain>
    </source>
</reference>
<evidence type="ECO:0000313" key="2">
    <source>
        <dbReference type="EMBL" id="CAJ0598122.1"/>
    </source>
</evidence>
<comment type="caution">
    <text evidence="2">The sequence shown here is derived from an EMBL/GenBank/DDBJ whole genome shotgun (WGS) entry which is preliminary data.</text>
</comment>
<accession>A0AA36GTX2</accession>
<name>A0AA36GTX2_CYLNA</name>
<keyword evidence="3" id="KW-1185">Reference proteome</keyword>
<dbReference type="Proteomes" id="UP001176961">
    <property type="component" value="Unassembled WGS sequence"/>
</dbReference>
<evidence type="ECO:0000313" key="3">
    <source>
        <dbReference type="Proteomes" id="UP001176961"/>
    </source>
</evidence>
<feature type="region of interest" description="Disordered" evidence="1">
    <location>
        <begin position="235"/>
        <end position="276"/>
    </location>
</feature>
<feature type="compositionally biased region" description="Acidic residues" evidence="1">
    <location>
        <begin position="146"/>
        <end position="157"/>
    </location>
</feature>
<feature type="compositionally biased region" description="Acidic residues" evidence="1">
    <location>
        <begin position="263"/>
        <end position="276"/>
    </location>
</feature>
<evidence type="ECO:0000256" key="1">
    <source>
        <dbReference type="SAM" id="MobiDB-lite"/>
    </source>
</evidence>
<sequence>MIHFIRFTPSIDVDKTSGSSLCRDKSTSAPQRGSHVNQRAIASFSCCFSRFDAAMTLAEQRPIYFNRDMFGSQKPSTSSYSAHELLGKRHGEDDSDAPRAKRRFERVSAQFERFSISEESERNGRLSMDTSDSDDSDAVNSKHSDDDVEGLVEEPDENANGGLLLNDYLKGYLKRMKQDDFGLPARSTIQGNELVIWRPLKEFRDPFEDPTMKGRIQEVDGGENIFGDATPHIVTESADSESESEMSTQSILRPASNVKIEEVTDQSADDDIMECD</sequence>
<feature type="region of interest" description="Disordered" evidence="1">
    <location>
        <begin position="118"/>
        <end position="159"/>
    </location>
</feature>
<proteinExistence type="predicted"/>
<protein>
    <submittedName>
        <fullName evidence="2">Uncharacterized protein</fullName>
    </submittedName>
</protein>
<organism evidence="2 3">
    <name type="scientific">Cylicocyclus nassatus</name>
    <name type="common">Nematode worm</name>
    <dbReference type="NCBI Taxonomy" id="53992"/>
    <lineage>
        <taxon>Eukaryota</taxon>
        <taxon>Metazoa</taxon>
        <taxon>Ecdysozoa</taxon>
        <taxon>Nematoda</taxon>
        <taxon>Chromadorea</taxon>
        <taxon>Rhabditida</taxon>
        <taxon>Rhabditina</taxon>
        <taxon>Rhabditomorpha</taxon>
        <taxon>Strongyloidea</taxon>
        <taxon>Strongylidae</taxon>
        <taxon>Cylicocyclus</taxon>
    </lineage>
</organism>